<dbReference type="AlphaFoldDB" id="A0A5D2N9K0"/>
<proteinExistence type="predicted"/>
<organism evidence="1 2">
    <name type="scientific">Gossypium tomentosum</name>
    <name type="common">Hawaiian cotton</name>
    <name type="synonym">Gossypium sandvicense</name>
    <dbReference type="NCBI Taxonomy" id="34277"/>
    <lineage>
        <taxon>Eukaryota</taxon>
        <taxon>Viridiplantae</taxon>
        <taxon>Streptophyta</taxon>
        <taxon>Embryophyta</taxon>
        <taxon>Tracheophyta</taxon>
        <taxon>Spermatophyta</taxon>
        <taxon>Magnoliopsida</taxon>
        <taxon>eudicotyledons</taxon>
        <taxon>Gunneridae</taxon>
        <taxon>Pentapetalae</taxon>
        <taxon>rosids</taxon>
        <taxon>malvids</taxon>
        <taxon>Malvales</taxon>
        <taxon>Malvaceae</taxon>
        <taxon>Malvoideae</taxon>
        <taxon>Gossypium</taxon>
    </lineage>
</organism>
<sequence>MEMPPIFKSITCYISTSDSSKLQSEVEIYLFGGCITSWKDMVLQWWKVTEEESQ</sequence>
<accession>A0A5D2N9K0</accession>
<gene>
    <name evidence="1" type="ORF">ES332_A11G127200v1</name>
</gene>
<protein>
    <submittedName>
        <fullName evidence="1">Uncharacterized protein</fullName>
    </submittedName>
</protein>
<reference evidence="1 2" key="1">
    <citation type="submission" date="2019-07" db="EMBL/GenBank/DDBJ databases">
        <title>WGS assembly of Gossypium tomentosum.</title>
        <authorList>
            <person name="Chen Z.J."/>
            <person name="Sreedasyam A."/>
            <person name="Ando A."/>
            <person name="Song Q."/>
            <person name="De L."/>
            <person name="Hulse-Kemp A."/>
            <person name="Ding M."/>
            <person name="Ye W."/>
            <person name="Kirkbride R."/>
            <person name="Jenkins J."/>
            <person name="Plott C."/>
            <person name="Lovell J."/>
            <person name="Lin Y.-M."/>
            <person name="Vaughn R."/>
            <person name="Liu B."/>
            <person name="Li W."/>
            <person name="Simpson S."/>
            <person name="Scheffler B."/>
            <person name="Saski C."/>
            <person name="Grover C."/>
            <person name="Hu G."/>
            <person name="Conover J."/>
            <person name="Carlson J."/>
            <person name="Shu S."/>
            <person name="Boston L."/>
            <person name="Williams M."/>
            <person name="Peterson D."/>
            <person name="Mcgee K."/>
            <person name="Jones D."/>
            <person name="Wendel J."/>
            <person name="Stelly D."/>
            <person name="Grimwood J."/>
            <person name="Schmutz J."/>
        </authorList>
    </citation>
    <scope>NUCLEOTIDE SEQUENCE [LARGE SCALE GENOMIC DNA]</scope>
    <source>
        <strain evidence="1">7179.01</strain>
    </source>
</reference>
<dbReference type="Proteomes" id="UP000322667">
    <property type="component" value="Chromosome A11"/>
</dbReference>
<keyword evidence="2" id="KW-1185">Reference proteome</keyword>
<name>A0A5D2N9K0_GOSTO</name>
<evidence type="ECO:0000313" key="1">
    <source>
        <dbReference type="EMBL" id="TYI00336.1"/>
    </source>
</evidence>
<evidence type="ECO:0000313" key="2">
    <source>
        <dbReference type="Proteomes" id="UP000322667"/>
    </source>
</evidence>
<dbReference type="EMBL" id="CM017620">
    <property type="protein sequence ID" value="TYI00336.1"/>
    <property type="molecule type" value="Genomic_DNA"/>
</dbReference>